<feature type="domain" description="FAM192A/Fyv6 N-terminal" evidence="4">
    <location>
        <begin position="4"/>
        <end position="108"/>
    </location>
</feature>
<feature type="compositionally biased region" description="Basic and acidic residues" evidence="3">
    <location>
        <begin position="178"/>
        <end position="188"/>
    </location>
</feature>
<dbReference type="InterPro" id="IPR039845">
    <property type="entry name" value="FAM192A"/>
</dbReference>
<evidence type="ECO:0000256" key="1">
    <source>
        <dbReference type="ARBA" id="ARBA00004123"/>
    </source>
</evidence>
<protein>
    <submittedName>
        <fullName evidence="5">N-terminal domain of NEFA-interacting nuclear protein NIP30-domain-containing protein</fullName>
    </submittedName>
</protein>
<feature type="compositionally biased region" description="Polar residues" evidence="3">
    <location>
        <begin position="160"/>
        <end position="172"/>
    </location>
</feature>
<accession>A0AAQ3R321</accession>
<sequence>MSRFVSGGTNEEPTERDEAWLKAQAELDAKHVQRIEAGKQQDGKSLYETLQANKAAKQDAFEEANRLTNQFRTLDDDEIAFLDSVQQSARQKESQVRKQTKEQLDEFKRQQEEAEKAAKTQDAPSAATDGSETWAVASRKRKKGLEREVIPGLKLKKASTGKSAEDSISSVEPASPSEKGRAEKELPKPESLPNVSIPKLVNEDVKQHPTTNTTQVASRPATALGLGAYSSDEDD</sequence>
<dbReference type="AlphaFoldDB" id="A0AAQ3R321"/>
<comment type="subcellular location">
    <subcellularLocation>
        <location evidence="1">Nucleus</location>
    </subcellularLocation>
</comment>
<keyword evidence="2" id="KW-0539">Nucleus</keyword>
<evidence type="ECO:0000313" key="5">
    <source>
        <dbReference type="EMBL" id="WPG99015.1"/>
    </source>
</evidence>
<dbReference type="Proteomes" id="UP001303373">
    <property type="component" value="Chromosome 2"/>
</dbReference>
<dbReference type="InterPro" id="IPR019331">
    <property type="entry name" value="FAM192A/Fyv6_N"/>
</dbReference>
<evidence type="ECO:0000259" key="4">
    <source>
        <dbReference type="Pfam" id="PF10187"/>
    </source>
</evidence>
<proteinExistence type="predicted"/>
<keyword evidence="6" id="KW-1185">Reference proteome</keyword>
<evidence type="ECO:0000256" key="3">
    <source>
        <dbReference type="SAM" id="MobiDB-lite"/>
    </source>
</evidence>
<dbReference type="EMBL" id="CP138581">
    <property type="protein sequence ID" value="WPG99015.1"/>
    <property type="molecule type" value="Genomic_DNA"/>
</dbReference>
<dbReference type="PANTHER" id="PTHR13495:SF0">
    <property type="entry name" value="PSME3-INTERACTING PROTEIN"/>
    <property type="match status" value="1"/>
</dbReference>
<gene>
    <name evidence="5" type="ORF">R9X50_00181700</name>
</gene>
<feature type="compositionally biased region" description="Polar residues" evidence="3">
    <location>
        <begin position="208"/>
        <end position="217"/>
    </location>
</feature>
<dbReference type="PANTHER" id="PTHR13495">
    <property type="entry name" value="NEFA-INTERACTING NUCLEAR PROTEIN NIP30"/>
    <property type="match status" value="1"/>
</dbReference>
<feature type="region of interest" description="Disordered" evidence="3">
    <location>
        <begin position="85"/>
        <end position="235"/>
    </location>
</feature>
<evidence type="ECO:0000313" key="6">
    <source>
        <dbReference type="Proteomes" id="UP001303373"/>
    </source>
</evidence>
<feature type="compositionally biased region" description="Basic and acidic residues" evidence="3">
    <location>
        <begin position="90"/>
        <end position="119"/>
    </location>
</feature>
<evidence type="ECO:0000256" key="2">
    <source>
        <dbReference type="ARBA" id="ARBA00023242"/>
    </source>
</evidence>
<name>A0AAQ3R321_9PEZI</name>
<dbReference type="Pfam" id="PF10187">
    <property type="entry name" value="FAM192A_Fyv6_N"/>
    <property type="match status" value="1"/>
</dbReference>
<dbReference type="GO" id="GO:0005634">
    <property type="term" value="C:nucleus"/>
    <property type="evidence" value="ECO:0007669"/>
    <property type="project" value="UniProtKB-SubCell"/>
</dbReference>
<organism evidence="5 6">
    <name type="scientific">Acrodontium crateriforme</name>
    <dbReference type="NCBI Taxonomy" id="150365"/>
    <lineage>
        <taxon>Eukaryota</taxon>
        <taxon>Fungi</taxon>
        <taxon>Dikarya</taxon>
        <taxon>Ascomycota</taxon>
        <taxon>Pezizomycotina</taxon>
        <taxon>Dothideomycetes</taxon>
        <taxon>Dothideomycetidae</taxon>
        <taxon>Mycosphaerellales</taxon>
        <taxon>Teratosphaeriaceae</taxon>
        <taxon>Acrodontium</taxon>
    </lineage>
</organism>
<reference evidence="5 6" key="1">
    <citation type="submission" date="2023-11" db="EMBL/GenBank/DDBJ databases">
        <title>An acidophilic fungus is an integral part of prey digestion in a carnivorous sundew plant.</title>
        <authorList>
            <person name="Tsai I.J."/>
        </authorList>
    </citation>
    <scope>NUCLEOTIDE SEQUENCE [LARGE SCALE GENOMIC DNA]</scope>
    <source>
        <strain evidence="5">169a</strain>
    </source>
</reference>